<evidence type="ECO:0008006" key="4">
    <source>
        <dbReference type="Google" id="ProtNLM"/>
    </source>
</evidence>
<evidence type="ECO:0000256" key="1">
    <source>
        <dbReference type="SAM" id="Phobius"/>
    </source>
</evidence>
<gene>
    <name evidence="2" type="ORF">ACFQZP_50005</name>
</gene>
<feature type="transmembrane region" description="Helical" evidence="1">
    <location>
        <begin position="81"/>
        <end position="101"/>
    </location>
</feature>
<comment type="caution">
    <text evidence="2">The sequence shown here is derived from an EMBL/GenBank/DDBJ whole genome shotgun (WGS) entry which is preliminary data.</text>
</comment>
<evidence type="ECO:0000313" key="2">
    <source>
        <dbReference type="EMBL" id="MFD0289592.1"/>
    </source>
</evidence>
<dbReference type="Proteomes" id="UP001596957">
    <property type="component" value="Unassembled WGS sequence"/>
</dbReference>
<proteinExistence type="predicted"/>
<dbReference type="EMBL" id="JBHTEC010000009">
    <property type="protein sequence ID" value="MFD0289592.1"/>
    <property type="molecule type" value="Genomic_DNA"/>
</dbReference>
<keyword evidence="3" id="KW-1185">Reference proteome</keyword>
<dbReference type="RefSeq" id="WP_381264323.1">
    <property type="nucleotide sequence ID" value="NZ_JBHTBI010000096.1"/>
</dbReference>
<sequence length="185" mass="19208">MESEAAGGPVGVVCPGCGGAEVRTVEQARGGKGAMRDDLYGRLAPGPDKTGDGCMHFAEGMVLTGIGIALAYTGVDQDKPLYTIGGVLLALVCFAGTFAVVRGDGREKTAAEAGAPCAERLWRPARYCSGCASVFCPGGTPWQGVLTPEQFKKLVWTEAGYADQLLAGDKARNAEIPSDVLPERL</sequence>
<accession>A0ABW2W085</accession>
<reference evidence="3" key="1">
    <citation type="journal article" date="2019" name="Int. J. Syst. Evol. Microbiol.">
        <title>The Global Catalogue of Microorganisms (GCM) 10K type strain sequencing project: providing services to taxonomists for standard genome sequencing and annotation.</title>
        <authorList>
            <consortium name="The Broad Institute Genomics Platform"/>
            <consortium name="The Broad Institute Genome Sequencing Center for Infectious Disease"/>
            <person name="Wu L."/>
            <person name="Ma J."/>
        </authorList>
    </citation>
    <scope>NUCLEOTIDE SEQUENCE [LARGE SCALE GENOMIC DNA]</scope>
    <source>
        <strain evidence="3">CGMCC 4.7198</strain>
    </source>
</reference>
<name>A0ABW2W085_9ACTN</name>
<protein>
    <recommendedName>
        <fullName evidence="4">Integral membrane protein</fullName>
    </recommendedName>
</protein>
<evidence type="ECO:0000313" key="3">
    <source>
        <dbReference type="Proteomes" id="UP001596957"/>
    </source>
</evidence>
<keyword evidence="1" id="KW-0812">Transmembrane</keyword>
<organism evidence="2 3">
    <name type="scientific">Streptomyces lutosisoli</name>
    <dbReference type="NCBI Taxonomy" id="2665721"/>
    <lineage>
        <taxon>Bacteria</taxon>
        <taxon>Bacillati</taxon>
        <taxon>Actinomycetota</taxon>
        <taxon>Actinomycetes</taxon>
        <taxon>Kitasatosporales</taxon>
        <taxon>Streptomycetaceae</taxon>
        <taxon>Streptomyces</taxon>
    </lineage>
</organism>
<keyword evidence="1" id="KW-1133">Transmembrane helix</keyword>
<keyword evidence="1" id="KW-0472">Membrane</keyword>